<dbReference type="Proteomes" id="UP000887578">
    <property type="component" value="Unplaced"/>
</dbReference>
<sequence>MTVHVGIYPGGGELSYYDDVAKCTVYSNIENLITPNGIEKVSLMFEEIKSKIRGKQLGFACICLNKEYGNEIRKKFIEEGIKCGFKNVEIINWQTTLYLEAMSQIKYKPLNGNIIWLEYGRFFLRSFHIWQINDQKAEFIDERLGEISKEAVSKTNEKPDVVFSSDEKTKEFILKISPDCQFFVYYSREYYSSRGSLLKARITAGDPELVHLNIRNFLIKEIALKLGSKEIISFKTGHELPIFYSQQLIKKVGEDVLEIVS</sequence>
<organism evidence="1 2">
    <name type="scientific">Panagrolaimus davidi</name>
    <dbReference type="NCBI Taxonomy" id="227884"/>
    <lineage>
        <taxon>Eukaryota</taxon>
        <taxon>Metazoa</taxon>
        <taxon>Ecdysozoa</taxon>
        <taxon>Nematoda</taxon>
        <taxon>Chromadorea</taxon>
        <taxon>Rhabditida</taxon>
        <taxon>Tylenchina</taxon>
        <taxon>Panagrolaimomorpha</taxon>
        <taxon>Panagrolaimoidea</taxon>
        <taxon>Panagrolaimidae</taxon>
        <taxon>Panagrolaimus</taxon>
    </lineage>
</organism>
<accession>A0A914PVV8</accession>
<reference evidence="2" key="1">
    <citation type="submission" date="2022-11" db="UniProtKB">
        <authorList>
            <consortium name="WormBaseParasite"/>
        </authorList>
    </citation>
    <scope>IDENTIFICATION</scope>
</reference>
<evidence type="ECO:0000313" key="1">
    <source>
        <dbReference type="Proteomes" id="UP000887578"/>
    </source>
</evidence>
<keyword evidence="1" id="KW-1185">Reference proteome</keyword>
<name>A0A914PVV8_9BILA</name>
<proteinExistence type="predicted"/>
<protein>
    <submittedName>
        <fullName evidence="2">Uncharacterized protein</fullName>
    </submittedName>
</protein>
<evidence type="ECO:0000313" key="2">
    <source>
        <dbReference type="WBParaSite" id="PDA_v2.g22429.t1"/>
    </source>
</evidence>
<dbReference type="AlphaFoldDB" id="A0A914PVV8"/>
<dbReference type="WBParaSite" id="PDA_v2.g22429.t1">
    <property type="protein sequence ID" value="PDA_v2.g22429.t1"/>
    <property type="gene ID" value="PDA_v2.g22429"/>
</dbReference>